<keyword evidence="2" id="KW-1185">Reference proteome</keyword>
<organism evidence="1 2">
    <name type="scientific">Lucifera butyrica</name>
    <dbReference type="NCBI Taxonomy" id="1351585"/>
    <lineage>
        <taxon>Bacteria</taxon>
        <taxon>Bacillati</taxon>
        <taxon>Bacillota</taxon>
        <taxon>Negativicutes</taxon>
        <taxon>Veillonellales</taxon>
        <taxon>Veillonellaceae</taxon>
        <taxon>Lucifera</taxon>
    </lineage>
</organism>
<evidence type="ECO:0000313" key="1">
    <source>
        <dbReference type="EMBL" id="VBB08893.1"/>
    </source>
</evidence>
<dbReference type="InterPro" id="IPR014958">
    <property type="entry name" value="DGC"/>
</dbReference>
<evidence type="ECO:0000313" key="2">
    <source>
        <dbReference type="Proteomes" id="UP000277811"/>
    </source>
</evidence>
<dbReference type="AlphaFoldDB" id="A0A498RFM1"/>
<protein>
    <submittedName>
        <fullName evidence="1">Dgc</fullName>
    </submittedName>
</protein>
<dbReference type="OrthoDB" id="1723957at2"/>
<dbReference type="EMBL" id="UPPP01000102">
    <property type="protein sequence ID" value="VBB08893.1"/>
    <property type="molecule type" value="Genomic_DNA"/>
</dbReference>
<dbReference type="Pfam" id="PF08859">
    <property type="entry name" value="DGC"/>
    <property type="match status" value="1"/>
</dbReference>
<dbReference type="Proteomes" id="UP000277811">
    <property type="component" value="Unassembled WGS sequence"/>
</dbReference>
<sequence length="136" mass="14030">MSTNGKVKVIPCSGMGKVYGLMAREAALHTASCLCPGQAETMCLAYIVTGDAAAEAGIANQPCITVDGCPAMCSAKSVGAKGGDIKAEFKVLDIMKLHKGAKPGTATELTADGWSIVDEIAVKLEACILDIQREGR</sequence>
<gene>
    <name evidence="1" type="ORF">LUCI_4176</name>
</gene>
<dbReference type="RefSeq" id="WP_122629733.1">
    <property type="nucleotide sequence ID" value="NZ_UPPP01000102.1"/>
</dbReference>
<reference evidence="1 2" key="1">
    <citation type="submission" date="2018-06" db="EMBL/GenBank/DDBJ databases">
        <authorList>
            <person name="Strepis N."/>
        </authorList>
    </citation>
    <scope>NUCLEOTIDE SEQUENCE [LARGE SCALE GENOMIC DNA]</scope>
    <source>
        <strain evidence="1">LUCI</strain>
    </source>
</reference>
<name>A0A498RFM1_9FIRM</name>
<proteinExistence type="predicted"/>
<accession>A0A498RFM1</accession>